<dbReference type="Proteomes" id="UP000186136">
    <property type="component" value="Unassembled WGS sequence"/>
</dbReference>
<gene>
    <name evidence="3" type="ORF">PMKS-002529</name>
</gene>
<evidence type="ECO:0000256" key="2">
    <source>
        <dbReference type="SAM" id="MobiDB-lite"/>
    </source>
</evidence>
<feature type="region of interest" description="Disordered" evidence="2">
    <location>
        <begin position="135"/>
        <end position="157"/>
    </location>
</feature>
<feature type="region of interest" description="Disordered" evidence="2">
    <location>
        <begin position="1"/>
        <end position="23"/>
    </location>
</feature>
<keyword evidence="4" id="KW-1185">Reference proteome</keyword>
<protein>
    <submittedName>
        <fullName evidence="3">Uncharacterized protein</fullName>
    </submittedName>
</protein>
<name>A0A1Q2YHM1_9ASCO</name>
<keyword evidence="1" id="KW-0175">Coiled coil</keyword>
<evidence type="ECO:0000313" key="3">
    <source>
        <dbReference type="EMBL" id="GAV29050.1"/>
    </source>
</evidence>
<evidence type="ECO:0000256" key="1">
    <source>
        <dbReference type="SAM" id="Coils"/>
    </source>
</evidence>
<feature type="coiled-coil region" evidence="1">
    <location>
        <begin position="182"/>
        <end position="216"/>
    </location>
</feature>
<evidence type="ECO:0000313" key="4">
    <source>
        <dbReference type="Proteomes" id="UP000186136"/>
    </source>
</evidence>
<dbReference type="OrthoDB" id="3995094at2759"/>
<organism evidence="3 4">
    <name type="scientific">Pichia membranifaciens</name>
    <dbReference type="NCBI Taxonomy" id="4926"/>
    <lineage>
        <taxon>Eukaryota</taxon>
        <taxon>Fungi</taxon>
        <taxon>Dikarya</taxon>
        <taxon>Ascomycota</taxon>
        <taxon>Saccharomycotina</taxon>
        <taxon>Pichiomycetes</taxon>
        <taxon>Pichiales</taxon>
        <taxon>Pichiaceae</taxon>
        <taxon>Pichia</taxon>
    </lineage>
</organism>
<dbReference type="AlphaFoldDB" id="A0A1Q2YHM1"/>
<comment type="caution">
    <text evidence="3">The sequence shown here is derived from an EMBL/GenBank/DDBJ whole genome shotgun (WGS) entry which is preliminary data.</text>
</comment>
<accession>A0A1Q2YHM1</accession>
<reference evidence="3 4" key="1">
    <citation type="submission" date="2016-08" db="EMBL/GenBank/DDBJ databases">
        <title>Whole genome shotgun sequence of Pichia membranifaciens KS47-1.</title>
        <authorList>
            <person name="Konishi M."/>
            <person name="Ishida M."/>
            <person name="Arakawa T."/>
            <person name="Kato Y."/>
            <person name="Horiuchi J."/>
        </authorList>
    </citation>
    <scope>NUCLEOTIDE SEQUENCE [LARGE SCALE GENOMIC DNA]</scope>
    <source>
        <strain evidence="3 4">KS47-1</strain>
    </source>
</reference>
<dbReference type="EMBL" id="BDGI01000097">
    <property type="protein sequence ID" value="GAV29050.1"/>
    <property type="molecule type" value="Genomic_DNA"/>
</dbReference>
<sequence length="265" mass="30385">MPDILTQDAHATGSYDSSPESNFPYTPVDSLESCTTDSNIDNELAKNIKAELFDNIHILDDRYNVQINTSNADNTAGNPEILLSDDILDKEIEQIISAPLDVQIDSIYSTENERSVDNNQAQLNRHKRAYSVVRGTPTEDTLDRTKKRKVEGTKPQSSQKETKFLKCFSILRANYLSLCNSYNEVLDKLSTAETENQILSQRLASKENEKEQWKIDKDRFLFEREDMKAMLDGLLHEVTVLRRKERQNKMRSTIGNMMLIKDETN</sequence>
<feature type="compositionally biased region" description="Polar residues" evidence="2">
    <location>
        <begin position="14"/>
        <end position="23"/>
    </location>
</feature>
<proteinExistence type="predicted"/>